<evidence type="ECO:0000256" key="2">
    <source>
        <dbReference type="SAM" id="SignalP"/>
    </source>
</evidence>
<dbReference type="RefSeq" id="XP_038812098.1">
    <property type="nucleotide sequence ID" value="XM_038951625.1"/>
</dbReference>
<feature type="compositionally biased region" description="Low complexity" evidence="1">
    <location>
        <begin position="36"/>
        <end position="55"/>
    </location>
</feature>
<evidence type="ECO:0000313" key="3">
    <source>
        <dbReference type="EMBL" id="KAF7932706.1"/>
    </source>
</evidence>
<name>A0ABQ7ISB5_9HELO</name>
<feature type="compositionally biased region" description="Basic and acidic residues" evidence="1">
    <location>
        <begin position="362"/>
        <end position="374"/>
    </location>
</feature>
<dbReference type="Proteomes" id="UP000783213">
    <property type="component" value="Unassembled WGS sequence"/>
</dbReference>
<sequence length="396" mass="43885">MYSYSSWSSLTLLASLLGKIDAYPTQSFLGISSSEPHSLSTHQQQSSPQLSPQSPRTLYTTPSFSFPDLHSSRSGTINVRPPISHFSTSSPISIPFTLTSTCPSLHLDWTCLTTDLLSNLLLLYPSGPTSSPYYTFSPGTPTQDSSSSSSSPSQDTYTISSSILLPTKTKGTDFKSSLYISISPASHAGVAGISKGEWKSFIGLLHGVNRGLEREMKGMGWGRLAMEGKFPSLKTPYYSEKKKGGNRGARKEKLGPSDIIFPFSFSSSPSSSDSSSLSEKKPAYPREVIKSWEEEEQKFKTQTERKEEGEISFSYKITWVYYGMTRDANGKEMLRECEQMPEGVEMDFESEEFGKKMSAAEGKGKEEEEGKEVKSGVNEAEEEEEEEEEQMWKIDL</sequence>
<evidence type="ECO:0000256" key="1">
    <source>
        <dbReference type="SAM" id="MobiDB-lite"/>
    </source>
</evidence>
<feature type="region of interest" description="Disordered" evidence="1">
    <location>
        <begin position="353"/>
        <end position="396"/>
    </location>
</feature>
<comment type="caution">
    <text evidence="3">The sequence shown here is derived from an EMBL/GenBank/DDBJ whole genome shotgun (WGS) entry which is preliminary data.</text>
</comment>
<proteinExistence type="predicted"/>
<feature type="chain" id="PRO_5047205697" evidence="2">
    <location>
        <begin position="23"/>
        <end position="396"/>
    </location>
</feature>
<keyword evidence="2" id="KW-0732">Signal</keyword>
<dbReference type="EMBL" id="RCSX01000007">
    <property type="protein sequence ID" value="KAF7932706.1"/>
    <property type="molecule type" value="Genomic_DNA"/>
</dbReference>
<feature type="signal peptide" evidence="2">
    <location>
        <begin position="1"/>
        <end position="22"/>
    </location>
</feature>
<organism evidence="3 4">
    <name type="scientific">Botrytis deweyae</name>
    <dbReference type="NCBI Taxonomy" id="2478750"/>
    <lineage>
        <taxon>Eukaryota</taxon>
        <taxon>Fungi</taxon>
        <taxon>Dikarya</taxon>
        <taxon>Ascomycota</taxon>
        <taxon>Pezizomycotina</taxon>
        <taxon>Leotiomycetes</taxon>
        <taxon>Helotiales</taxon>
        <taxon>Sclerotiniaceae</taxon>
        <taxon>Botrytis</taxon>
    </lineage>
</organism>
<gene>
    <name evidence="3" type="ORF">EAE98_004005</name>
</gene>
<dbReference type="GeneID" id="62230779"/>
<feature type="region of interest" description="Disordered" evidence="1">
    <location>
        <begin position="34"/>
        <end position="56"/>
    </location>
</feature>
<evidence type="ECO:0000313" key="4">
    <source>
        <dbReference type="Proteomes" id="UP000783213"/>
    </source>
</evidence>
<protein>
    <submittedName>
        <fullName evidence="3">Uncharacterized protein</fullName>
    </submittedName>
</protein>
<reference evidence="3 4" key="1">
    <citation type="journal article" date="2020" name="Genome Biol. Evol.">
        <title>Comparative genomics of Sclerotiniaceae.</title>
        <authorList>
            <person name="Valero Jimenez C.A."/>
            <person name="Steentjes M."/>
            <person name="Scholten O.E."/>
            <person name="Van Kan J.A.L."/>
        </authorList>
    </citation>
    <scope>NUCLEOTIDE SEQUENCE [LARGE SCALE GENOMIC DNA]</scope>
    <source>
        <strain evidence="3 4">B1</strain>
    </source>
</reference>
<feature type="compositionally biased region" description="Acidic residues" evidence="1">
    <location>
        <begin position="379"/>
        <end position="389"/>
    </location>
</feature>
<keyword evidence="4" id="KW-1185">Reference proteome</keyword>
<feature type="region of interest" description="Disordered" evidence="1">
    <location>
        <begin position="134"/>
        <end position="154"/>
    </location>
</feature>
<feature type="compositionally biased region" description="Low complexity" evidence="1">
    <location>
        <begin position="137"/>
        <end position="154"/>
    </location>
</feature>
<accession>A0ABQ7ISB5</accession>